<dbReference type="Pfam" id="PF12833">
    <property type="entry name" value="HTH_18"/>
    <property type="match status" value="1"/>
</dbReference>
<evidence type="ECO:0000256" key="2">
    <source>
        <dbReference type="ARBA" id="ARBA00023125"/>
    </source>
</evidence>
<feature type="domain" description="HTH araC/xylS-type" evidence="4">
    <location>
        <begin position="230"/>
        <end position="328"/>
    </location>
</feature>
<dbReference type="KEGG" id="bxb:DR64_8704"/>
<dbReference type="eggNOG" id="COG4977">
    <property type="taxonomic scope" value="Bacteria"/>
</dbReference>
<accession>Q13G26</accession>
<evidence type="ECO:0000259" key="4">
    <source>
        <dbReference type="PROSITE" id="PS01124"/>
    </source>
</evidence>
<dbReference type="PATRIC" id="fig|266265.5.peg.8851"/>
<dbReference type="SMART" id="SM00342">
    <property type="entry name" value="HTH_ARAC"/>
    <property type="match status" value="1"/>
</dbReference>
<dbReference type="InterPro" id="IPR018060">
    <property type="entry name" value="HTH_AraC"/>
</dbReference>
<dbReference type="Gene3D" id="3.40.50.880">
    <property type="match status" value="1"/>
</dbReference>
<dbReference type="GO" id="GO:0003700">
    <property type="term" value="F:DNA-binding transcription factor activity"/>
    <property type="evidence" value="ECO:0007669"/>
    <property type="project" value="InterPro"/>
</dbReference>
<dbReference type="OrthoDB" id="6831751at2"/>
<keyword evidence="3" id="KW-0804">Transcription</keyword>
<dbReference type="SUPFAM" id="SSF46689">
    <property type="entry name" value="Homeodomain-like"/>
    <property type="match status" value="2"/>
</dbReference>
<dbReference type="EMBL" id="CP000272">
    <property type="protein sequence ID" value="ABE36963.1"/>
    <property type="molecule type" value="Genomic_DNA"/>
</dbReference>
<evidence type="ECO:0000256" key="3">
    <source>
        <dbReference type="ARBA" id="ARBA00023163"/>
    </source>
</evidence>
<dbReference type="KEGG" id="bxe:Bxe_C1096"/>
<gene>
    <name evidence="5" type="ORF">Bxe_C1096</name>
</gene>
<dbReference type="PROSITE" id="PS00041">
    <property type="entry name" value="HTH_ARAC_FAMILY_1"/>
    <property type="match status" value="1"/>
</dbReference>
<dbReference type="SUPFAM" id="SSF52317">
    <property type="entry name" value="Class I glutamine amidotransferase-like"/>
    <property type="match status" value="1"/>
</dbReference>
<dbReference type="GO" id="GO:0043565">
    <property type="term" value="F:sequence-specific DNA binding"/>
    <property type="evidence" value="ECO:0007669"/>
    <property type="project" value="InterPro"/>
</dbReference>
<dbReference type="AlphaFoldDB" id="Q13G26"/>
<dbReference type="InterPro" id="IPR018062">
    <property type="entry name" value="HTH_AraC-typ_CS"/>
</dbReference>
<dbReference type="PANTHER" id="PTHR43280:SF2">
    <property type="entry name" value="HTH-TYPE TRANSCRIPTIONAL REGULATOR EXSA"/>
    <property type="match status" value="1"/>
</dbReference>
<organism evidence="5 6">
    <name type="scientific">Paraburkholderia xenovorans (strain LB400)</name>
    <dbReference type="NCBI Taxonomy" id="266265"/>
    <lineage>
        <taxon>Bacteria</taxon>
        <taxon>Pseudomonadati</taxon>
        <taxon>Pseudomonadota</taxon>
        <taxon>Betaproteobacteria</taxon>
        <taxon>Burkholderiales</taxon>
        <taxon>Burkholderiaceae</taxon>
        <taxon>Paraburkholderia</taxon>
    </lineage>
</organism>
<dbReference type="Proteomes" id="UP000001817">
    <property type="component" value="Chromosome 3"/>
</dbReference>
<sequence length="331" mass="36278">MECSSVLYSNDAMRRQVSPGTGTVKRIGIVLFGGFALPETAAVVEVFQSVKLLTEGERRDAVRYDVSLLSVTGGRIVSSSSVFVWTEGIDVRRDQERFHALFIAGGAGVNDALRDERLIAWLRRMHPRADLVFPIGEGQLLLDGAGFRLAPTIRRHAVYIDEIMRLGVGNGDGSSAAVASPLQTAIALVEEDFGSEIARQVADWVAPSADTRFTAIVRKNASVGVSENVKASAKWLEANAHRPISIDDAAQIACMSERNFLRRFKIEMGVTPSDYLLYVRLDMSCRLLVETTLPVDKVARHCGIGCGGRLAKLFRKHLATTPTEYRVSKRS</sequence>
<dbReference type="Gene3D" id="1.10.10.60">
    <property type="entry name" value="Homeodomain-like"/>
    <property type="match status" value="1"/>
</dbReference>
<proteinExistence type="predicted"/>
<reference evidence="5 6" key="1">
    <citation type="journal article" date="2006" name="Proc. Natl. Acad. Sci. U.S.A.">
        <title>Burkholderia xenovorans LB400 harbors a multi-replicon, 9.73-Mbp genome shaped for versatility.</title>
        <authorList>
            <person name="Chain P.S."/>
            <person name="Denef V.J."/>
            <person name="Konstantinidis K.T."/>
            <person name="Vergez L.M."/>
            <person name="Agullo L."/>
            <person name="Reyes V.L."/>
            <person name="Hauser L."/>
            <person name="Cordova M."/>
            <person name="Gomez L."/>
            <person name="Gonzalez M."/>
            <person name="Land M."/>
            <person name="Lao V."/>
            <person name="Larimer F."/>
            <person name="LiPuma J.J."/>
            <person name="Mahenthiralingam E."/>
            <person name="Malfatti S.A."/>
            <person name="Marx C.J."/>
            <person name="Parnell J.J."/>
            <person name="Ramette A."/>
            <person name="Richardson P."/>
            <person name="Seeger M."/>
            <person name="Smith D."/>
            <person name="Spilker T."/>
            <person name="Sul W.J."/>
            <person name="Tsoi T.V."/>
            <person name="Ulrich L.E."/>
            <person name="Zhulin I.B."/>
            <person name="Tiedje J.M."/>
        </authorList>
    </citation>
    <scope>NUCLEOTIDE SEQUENCE [LARGE SCALE GENOMIC DNA]</scope>
    <source>
        <strain evidence="5 6">LB400</strain>
    </source>
</reference>
<protein>
    <submittedName>
        <fullName evidence="5">Transcriptional regulator, AraC family with amidase-like domain</fullName>
    </submittedName>
</protein>
<dbReference type="STRING" id="266265.Bxe_C1096"/>
<evidence type="ECO:0000313" key="6">
    <source>
        <dbReference type="Proteomes" id="UP000001817"/>
    </source>
</evidence>
<name>Q13G26_PARXL</name>
<dbReference type="InterPro" id="IPR009057">
    <property type="entry name" value="Homeodomain-like_sf"/>
</dbReference>
<dbReference type="PROSITE" id="PS01124">
    <property type="entry name" value="HTH_ARAC_FAMILY_2"/>
    <property type="match status" value="1"/>
</dbReference>
<keyword evidence="2" id="KW-0238">DNA-binding</keyword>
<dbReference type="InterPro" id="IPR029062">
    <property type="entry name" value="Class_I_gatase-like"/>
</dbReference>
<evidence type="ECO:0000313" key="5">
    <source>
        <dbReference type="EMBL" id="ABE36963.1"/>
    </source>
</evidence>
<evidence type="ECO:0000256" key="1">
    <source>
        <dbReference type="ARBA" id="ARBA00023015"/>
    </source>
</evidence>
<dbReference type="RefSeq" id="WP_011494210.1">
    <property type="nucleotide sequence ID" value="NC_007953.1"/>
</dbReference>
<keyword evidence="6" id="KW-1185">Reference proteome</keyword>
<dbReference type="PANTHER" id="PTHR43280">
    <property type="entry name" value="ARAC-FAMILY TRANSCRIPTIONAL REGULATOR"/>
    <property type="match status" value="1"/>
</dbReference>
<keyword evidence="1" id="KW-0805">Transcription regulation</keyword>